<comment type="caution">
    <text evidence="10">The sequence shown here is derived from an EMBL/GenBank/DDBJ whole genome shotgun (WGS) entry which is preliminary data.</text>
</comment>
<dbReference type="SUPFAM" id="SSF103473">
    <property type="entry name" value="MFS general substrate transporter"/>
    <property type="match status" value="1"/>
</dbReference>
<evidence type="ECO:0000256" key="6">
    <source>
        <dbReference type="ARBA" id="ARBA00023136"/>
    </source>
</evidence>
<feature type="transmembrane region" description="Helical" evidence="8">
    <location>
        <begin position="145"/>
        <end position="164"/>
    </location>
</feature>
<evidence type="ECO:0000256" key="2">
    <source>
        <dbReference type="ARBA" id="ARBA00022448"/>
    </source>
</evidence>
<organism evidence="10 11">
    <name type="scientific">Actinacidiphila epipremni</name>
    <dbReference type="NCBI Taxonomy" id="2053013"/>
    <lineage>
        <taxon>Bacteria</taxon>
        <taxon>Bacillati</taxon>
        <taxon>Actinomycetota</taxon>
        <taxon>Actinomycetes</taxon>
        <taxon>Kitasatosporales</taxon>
        <taxon>Streptomycetaceae</taxon>
        <taxon>Actinacidiphila</taxon>
    </lineage>
</organism>
<evidence type="ECO:0000256" key="8">
    <source>
        <dbReference type="SAM" id="Phobius"/>
    </source>
</evidence>
<feature type="transmembrane region" description="Helical" evidence="8">
    <location>
        <begin position="386"/>
        <end position="405"/>
    </location>
</feature>
<sequence>MTAISRAVRETTGGLPRQFWWLWTSTLVNRLGGFVVTFLALYLTVDRGYSAAYAGLVAALFGLGGAGGAVLGGVLADRVGRRTTMLASQLGAAATTALLGFADGAVTIAAVAALVGLTGNASRPALSAMIADLVPAKDRVRAYSLNYWAINIGFGVSATMAGFIAAEGYLWLFLGDALATVLCAVVVYARVPESRPEPTPGPGPVGGAGRTGGGTGEGAAVTLLDVLRDRRFMALTGLIFLFAAVMQQANSTLAVDMGQHGLSSEQFGMIASINGVVIVLLQIPVTRALRTRSNAMLLATGCLVLSWGIGLTVFATTVALYAVTVAIWTIGEIIHAPASMSVVAELAPAHARGRYQGVSTLAWAAAAFAGPLAGGLTLQYLGRTSVWVGCALLGTVTSVGYYLLLRPSAAGPATSAVASMESVLPTPADPEPRPAGQDLTPA</sequence>
<feature type="compositionally biased region" description="Gly residues" evidence="7">
    <location>
        <begin position="204"/>
        <end position="214"/>
    </location>
</feature>
<feature type="region of interest" description="Disordered" evidence="7">
    <location>
        <begin position="421"/>
        <end position="442"/>
    </location>
</feature>
<dbReference type="InterPro" id="IPR050171">
    <property type="entry name" value="MFS_Transporters"/>
</dbReference>
<feature type="transmembrane region" description="Helical" evidence="8">
    <location>
        <begin position="52"/>
        <end position="76"/>
    </location>
</feature>
<accession>A0ABX0ZT15</accession>
<evidence type="ECO:0000256" key="5">
    <source>
        <dbReference type="ARBA" id="ARBA00022989"/>
    </source>
</evidence>
<dbReference type="CDD" id="cd17329">
    <property type="entry name" value="MFS_MdtH_MDR_like"/>
    <property type="match status" value="1"/>
</dbReference>
<dbReference type="InterPro" id="IPR036259">
    <property type="entry name" value="MFS_trans_sf"/>
</dbReference>
<evidence type="ECO:0000313" key="11">
    <source>
        <dbReference type="Proteomes" id="UP000734511"/>
    </source>
</evidence>
<dbReference type="PANTHER" id="PTHR23517">
    <property type="entry name" value="RESISTANCE PROTEIN MDTM, PUTATIVE-RELATED-RELATED"/>
    <property type="match status" value="1"/>
</dbReference>
<dbReference type="InterPro" id="IPR020846">
    <property type="entry name" value="MFS_dom"/>
</dbReference>
<dbReference type="Proteomes" id="UP000734511">
    <property type="component" value="Unassembled WGS sequence"/>
</dbReference>
<dbReference type="PANTHER" id="PTHR23517:SF2">
    <property type="entry name" value="MULTIDRUG RESISTANCE PROTEIN MDTH"/>
    <property type="match status" value="1"/>
</dbReference>
<evidence type="ECO:0000256" key="4">
    <source>
        <dbReference type="ARBA" id="ARBA00022692"/>
    </source>
</evidence>
<dbReference type="EMBL" id="JAATEJ010000026">
    <property type="protein sequence ID" value="NJP47065.1"/>
    <property type="molecule type" value="Genomic_DNA"/>
</dbReference>
<reference evidence="10 11" key="1">
    <citation type="submission" date="2020-03" db="EMBL/GenBank/DDBJ databases">
        <title>WGS of actinomycetes isolated from Thailand.</title>
        <authorList>
            <person name="Thawai C."/>
        </authorList>
    </citation>
    <scope>NUCLEOTIDE SEQUENCE [LARGE SCALE GENOMIC DNA]</scope>
    <source>
        <strain evidence="10 11">PRB2-1</strain>
    </source>
</reference>
<feature type="transmembrane region" description="Helical" evidence="8">
    <location>
        <begin position="20"/>
        <end position="45"/>
    </location>
</feature>
<gene>
    <name evidence="10" type="ORF">HCN08_27215</name>
</gene>
<dbReference type="PROSITE" id="PS50850">
    <property type="entry name" value="MFS"/>
    <property type="match status" value="1"/>
</dbReference>
<keyword evidence="6 8" id="KW-0472">Membrane</keyword>
<evidence type="ECO:0000256" key="1">
    <source>
        <dbReference type="ARBA" id="ARBA00004651"/>
    </source>
</evidence>
<feature type="transmembrane region" description="Helical" evidence="8">
    <location>
        <begin position="297"/>
        <end position="321"/>
    </location>
</feature>
<feature type="domain" description="Major facilitator superfamily (MFS) profile" evidence="9">
    <location>
        <begin position="18"/>
        <end position="409"/>
    </location>
</feature>
<feature type="transmembrane region" description="Helical" evidence="8">
    <location>
        <begin position="327"/>
        <end position="348"/>
    </location>
</feature>
<evidence type="ECO:0000313" key="10">
    <source>
        <dbReference type="EMBL" id="NJP47065.1"/>
    </source>
</evidence>
<dbReference type="InterPro" id="IPR011701">
    <property type="entry name" value="MFS"/>
</dbReference>
<evidence type="ECO:0000256" key="7">
    <source>
        <dbReference type="SAM" id="MobiDB-lite"/>
    </source>
</evidence>
<proteinExistence type="predicted"/>
<dbReference type="Pfam" id="PF07690">
    <property type="entry name" value="MFS_1"/>
    <property type="match status" value="1"/>
</dbReference>
<feature type="region of interest" description="Disordered" evidence="7">
    <location>
        <begin position="194"/>
        <end position="214"/>
    </location>
</feature>
<dbReference type="PROSITE" id="PS00216">
    <property type="entry name" value="SUGAR_TRANSPORT_1"/>
    <property type="match status" value="1"/>
</dbReference>
<feature type="transmembrane region" description="Helical" evidence="8">
    <location>
        <begin position="170"/>
        <end position="189"/>
    </location>
</feature>
<feature type="transmembrane region" description="Helical" evidence="8">
    <location>
        <begin position="360"/>
        <end position="380"/>
    </location>
</feature>
<keyword evidence="4 8" id="KW-0812">Transmembrane</keyword>
<evidence type="ECO:0000256" key="3">
    <source>
        <dbReference type="ARBA" id="ARBA00022475"/>
    </source>
</evidence>
<keyword evidence="3" id="KW-1003">Cell membrane</keyword>
<protein>
    <submittedName>
        <fullName evidence="10">MFS transporter</fullName>
    </submittedName>
</protein>
<feature type="transmembrane region" description="Helical" evidence="8">
    <location>
        <begin position="267"/>
        <end position="285"/>
    </location>
</feature>
<feature type="transmembrane region" description="Helical" evidence="8">
    <location>
        <begin position="232"/>
        <end position="255"/>
    </location>
</feature>
<evidence type="ECO:0000259" key="9">
    <source>
        <dbReference type="PROSITE" id="PS50850"/>
    </source>
</evidence>
<dbReference type="InterPro" id="IPR005829">
    <property type="entry name" value="Sugar_transporter_CS"/>
</dbReference>
<keyword evidence="2" id="KW-0813">Transport</keyword>
<dbReference type="Gene3D" id="1.20.1250.20">
    <property type="entry name" value="MFS general substrate transporter like domains"/>
    <property type="match status" value="1"/>
</dbReference>
<dbReference type="RefSeq" id="WP_167985903.1">
    <property type="nucleotide sequence ID" value="NZ_JAATEJ010000026.1"/>
</dbReference>
<name>A0ABX0ZT15_9ACTN</name>
<comment type="subcellular location">
    <subcellularLocation>
        <location evidence="1">Cell membrane</location>
        <topology evidence="1">Multi-pass membrane protein</topology>
    </subcellularLocation>
</comment>
<keyword evidence="5 8" id="KW-1133">Transmembrane helix</keyword>
<keyword evidence="11" id="KW-1185">Reference proteome</keyword>